<evidence type="ECO:0000313" key="2">
    <source>
        <dbReference type="Proteomes" id="UP001367508"/>
    </source>
</evidence>
<protein>
    <submittedName>
        <fullName evidence="1">Uncharacterized protein</fullName>
    </submittedName>
</protein>
<organism evidence="1 2">
    <name type="scientific">Canavalia gladiata</name>
    <name type="common">Sword bean</name>
    <name type="synonym">Dolichos gladiatus</name>
    <dbReference type="NCBI Taxonomy" id="3824"/>
    <lineage>
        <taxon>Eukaryota</taxon>
        <taxon>Viridiplantae</taxon>
        <taxon>Streptophyta</taxon>
        <taxon>Embryophyta</taxon>
        <taxon>Tracheophyta</taxon>
        <taxon>Spermatophyta</taxon>
        <taxon>Magnoliopsida</taxon>
        <taxon>eudicotyledons</taxon>
        <taxon>Gunneridae</taxon>
        <taxon>Pentapetalae</taxon>
        <taxon>rosids</taxon>
        <taxon>fabids</taxon>
        <taxon>Fabales</taxon>
        <taxon>Fabaceae</taxon>
        <taxon>Papilionoideae</taxon>
        <taxon>50 kb inversion clade</taxon>
        <taxon>NPAAA clade</taxon>
        <taxon>indigoferoid/millettioid clade</taxon>
        <taxon>Phaseoleae</taxon>
        <taxon>Canavalia</taxon>
    </lineage>
</organism>
<proteinExistence type="predicted"/>
<accession>A0AAN9KQJ3</accession>
<name>A0AAN9KQJ3_CANGL</name>
<comment type="caution">
    <text evidence="1">The sequence shown here is derived from an EMBL/GenBank/DDBJ whole genome shotgun (WGS) entry which is preliminary data.</text>
</comment>
<sequence>MSLSLHSPLSPHPSNSTVEPSLVEIWGAREVRVLHWKWFWMMLRGVFNFGWAGGGWGWAGYEIACFSDSRSMENVHG</sequence>
<dbReference type="AlphaFoldDB" id="A0AAN9KQJ3"/>
<reference evidence="1 2" key="1">
    <citation type="submission" date="2024-01" db="EMBL/GenBank/DDBJ databases">
        <title>The genomes of 5 underutilized Papilionoideae crops provide insights into root nodulation and disease resistanc.</title>
        <authorList>
            <person name="Jiang F."/>
        </authorList>
    </citation>
    <scope>NUCLEOTIDE SEQUENCE [LARGE SCALE GENOMIC DNA]</scope>
    <source>
        <strain evidence="1">LVBAO_FW01</strain>
        <tissue evidence="1">Leaves</tissue>
    </source>
</reference>
<evidence type="ECO:0000313" key="1">
    <source>
        <dbReference type="EMBL" id="KAK7320443.1"/>
    </source>
</evidence>
<dbReference type="EMBL" id="JAYMYQ010000007">
    <property type="protein sequence ID" value="KAK7320443.1"/>
    <property type="molecule type" value="Genomic_DNA"/>
</dbReference>
<gene>
    <name evidence="1" type="ORF">VNO77_29917</name>
</gene>
<dbReference type="Proteomes" id="UP001367508">
    <property type="component" value="Unassembled WGS sequence"/>
</dbReference>
<keyword evidence="2" id="KW-1185">Reference proteome</keyword>